<name>A0A4R4FGN4_9FIRM</name>
<dbReference type="RefSeq" id="WP_132275661.1">
    <property type="nucleotide sequence ID" value="NZ_JAOBST010000020.1"/>
</dbReference>
<organism evidence="5 6">
    <name type="scientific">Extibacter muris</name>
    <dbReference type="NCBI Taxonomy" id="1796622"/>
    <lineage>
        <taxon>Bacteria</taxon>
        <taxon>Bacillati</taxon>
        <taxon>Bacillota</taxon>
        <taxon>Clostridia</taxon>
        <taxon>Lachnospirales</taxon>
        <taxon>Lachnospiraceae</taxon>
        <taxon>Extibacter</taxon>
    </lineage>
</organism>
<evidence type="ECO:0000313" key="6">
    <source>
        <dbReference type="Proteomes" id="UP000295710"/>
    </source>
</evidence>
<dbReference type="Proteomes" id="UP000295710">
    <property type="component" value="Unassembled WGS sequence"/>
</dbReference>
<keyword evidence="6" id="KW-1185">Reference proteome</keyword>
<sequence>MDYSMKLLYQSNYWYNDGLKKANIRDLSGAITSLRRSLQYNRANIAARNLLGLAYYGRGDIGEALVEWILSKNFQSHENISNYYIQKLQETPGELDTLNQAIKKFNQALGYARQNGEDLAIIQLKKVVAAHPTFVKAYQLLALLYLQTEQYSKARQCLRIAHKLDTTDDITLRYMHELNQVRRSKNARIKEKDTEEQQQTVTYNIGNETIIQPVSSSYKEHTGLHTIVNIAIGVLVGVAVMWFMIMPAINASRQDKLNKQTVAFSDQIATQKAQISALKKELEDYRSTSEETENAKATATSTQESYEIVMNISKHYNAKDMSNDAMLEELLKVNAESLGTVGRERFDEITGELYPRMCEDLYSTSKNNFEVANYDTAISNLEKVMQMDEGYSDGGAKLLLARSYEKKGDQDKANIEYQKIIENYPNTEAASEAQSALDEQKAGGDSKDDGSADNQTE</sequence>
<feature type="region of interest" description="Disordered" evidence="3">
    <location>
        <begin position="426"/>
        <end position="457"/>
    </location>
</feature>
<protein>
    <submittedName>
        <fullName evidence="5">Tetratricopeptide repeat protein</fullName>
    </submittedName>
</protein>
<keyword evidence="4" id="KW-1133">Transmembrane helix</keyword>
<dbReference type="SUPFAM" id="SSF48452">
    <property type="entry name" value="TPR-like"/>
    <property type="match status" value="2"/>
</dbReference>
<accession>A0A4R4FGN4</accession>
<dbReference type="EMBL" id="SMMX01000003">
    <property type="protein sequence ID" value="TDA22628.1"/>
    <property type="molecule type" value="Genomic_DNA"/>
</dbReference>
<dbReference type="PROSITE" id="PS50005">
    <property type="entry name" value="TPR"/>
    <property type="match status" value="1"/>
</dbReference>
<dbReference type="Pfam" id="PF13432">
    <property type="entry name" value="TPR_16"/>
    <property type="match status" value="1"/>
</dbReference>
<feature type="compositionally biased region" description="Basic and acidic residues" evidence="3">
    <location>
        <begin position="438"/>
        <end position="450"/>
    </location>
</feature>
<feature type="repeat" description="TPR" evidence="1">
    <location>
        <begin position="135"/>
        <end position="168"/>
    </location>
</feature>
<keyword evidence="4" id="KW-0472">Membrane</keyword>
<proteinExistence type="predicted"/>
<keyword evidence="1" id="KW-0802">TPR repeat</keyword>
<dbReference type="Pfam" id="PF13174">
    <property type="entry name" value="TPR_6"/>
    <property type="match status" value="1"/>
</dbReference>
<dbReference type="AlphaFoldDB" id="A0A4R4FGN4"/>
<evidence type="ECO:0000256" key="1">
    <source>
        <dbReference type="PROSITE-ProRule" id="PRU00339"/>
    </source>
</evidence>
<feature type="coiled-coil region" evidence="2">
    <location>
        <begin position="268"/>
        <end position="295"/>
    </location>
</feature>
<dbReference type="Pfam" id="PF13181">
    <property type="entry name" value="TPR_8"/>
    <property type="match status" value="1"/>
</dbReference>
<evidence type="ECO:0000313" key="5">
    <source>
        <dbReference type="EMBL" id="TDA22628.1"/>
    </source>
</evidence>
<dbReference type="SMART" id="SM00028">
    <property type="entry name" value="TPR"/>
    <property type="match status" value="5"/>
</dbReference>
<comment type="caution">
    <text evidence="5">The sequence shown here is derived from an EMBL/GenBank/DDBJ whole genome shotgun (WGS) entry which is preliminary data.</text>
</comment>
<evidence type="ECO:0000256" key="3">
    <source>
        <dbReference type="SAM" id="MobiDB-lite"/>
    </source>
</evidence>
<reference evidence="5 6" key="1">
    <citation type="journal article" date="2016" name="Nat. Microbiol.">
        <title>The Mouse Intestinal Bacterial Collection (miBC) provides host-specific insight into cultured diversity and functional potential of the gut microbiota.</title>
        <authorList>
            <person name="Lagkouvardos I."/>
            <person name="Pukall R."/>
            <person name="Abt B."/>
            <person name="Foesel B.U."/>
            <person name="Meier-Kolthoff J.P."/>
            <person name="Kumar N."/>
            <person name="Bresciani A."/>
            <person name="Martinez I."/>
            <person name="Just S."/>
            <person name="Ziegler C."/>
            <person name="Brugiroux S."/>
            <person name="Garzetti D."/>
            <person name="Wenning M."/>
            <person name="Bui T.P."/>
            <person name="Wang J."/>
            <person name="Hugenholtz F."/>
            <person name="Plugge C.M."/>
            <person name="Peterson D.A."/>
            <person name="Hornef M.W."/>
            <person name="Baines J.F."/>
            <person name="Smidt H."/>
            <person name="Walter J."/>
            <person name="Kristiansen K."/>
            <person name="Nielsen H.B."/>
            <person name="Haller D."/>
            <person name="Overmann J."/>
            <person name="Stecher B."/>
            <person name="Clavel T."/>
        </authorList>
    </citation>
    <scope>NUCLEOTIDE SEQUENCE [LARGE SCALE GENOMIC DNA]</scope>
    <source>
        <strain evidence="5 6">DSM 28560</strain>
    </source>
</reference>
<evidence type="ECO:0000256" key="2">
    <source>
        <dbReference type="SAM" id="Coils"/>
    </source>
</evidence>
<evidence type="ECO:0000256" key="4">
    <source>
        <dbReference type="SAM" id="Phobius"/>
    </source>
</evidence>
<dbReference type="InterPro" id="IPR019734">
    <property type="entry name" value="TPR_rpt"/>
</dbReference>
<feature type="transmembrane region" description="Helical" evidence="4">
    <location>
        <begin position="227"/>
        <end position="249"/>
    </location>
</feature>
<dbReference type="InterPro" id="IPR011990">
    <property type="entry name" value="TPR-like_helical_dom_sf"/>
</dbReference>
<keyword evidence="2" id="KW-0175">Coiled coil</keyword>
<dbReference type="Gene3D" id="1.25.40.10">
    <property type="entry name" value="Tetratricopeptide repeat domain"/>
    <property type="match status" value="3"/>
</dbReference>
<keyword evidence="4" id="KW-0812">Transmembrane</keyword>
<gene>
    <name evidence="5" type="ORF">E1963_04255</name>
</gene>